<dbReference type="AlphaFoldDB" id="A0A7H1MLY8"/>
<keyword evidence="1" id="KW-0694">RNA-binding</keyword>
<proteinExistence type="predicted"/>
<evidence type="ECO:0000313" key="2">
    <source>
        <dbReference type="EMBL" id="QNT64474.1"/>
    </source>
</evidence>
<dbReference type="GO" id="GO:0003723">
    <property type="term" value="F:RNA binding"/>
    <property type="evidence" value="ECO:0007669"/>
    <property type="project" value="UniProtKB-KW"/>
</dbReference>
<dbReference type="Proteomes" id="UP000516446">
    <property type="component" value="Chromosome"/>
</dbReference>
<dbReference type="Pfam" id="PF13275">
    <property type="entry name" value="S4_2"/>
    <property type="match status" value="1"/>
</dbReference>
<dbReference type="EMBL" id="CP043431">
    <property type="protein sequence ID" value="QNT64474.1"/>
    <property type="molecule type" value="Genomic_DNA"/>
</dbReference>
<evidence type="ECO:0000313" key="3">
    <source>
        <dbReference type="Proteomes" id="UP000516446"/>
    </source>
</evidence>
<accession>A0A7H1MLY8</accession>
<protein>
    <submittedName>
        <fullName evidence="2">S4 domain-containing protein YaaA</fullName>
    </submittedName>
</protein>
<evidence type="ECO:0000256" key="1">
    <source>
        <dbReference type="PROSITE-ProRule" id="PRU00182"/>
    </source>
</evidence>
<organism evidence="2 3">
    <name type="scientific">Weissella koreensis</name>
    <dbReference type="NCBI Taxonomy" id="165096"/>
    <lineage>
        <taxon>Bacteria</taxon>
        <taxon>Bacillati</taxon>
        <taxon>Bacillota</taxon>
        <taxon>Bacilli</taxon>
        <taxon>Lactobacillales</taxon>
        <taxon>Lactobacillaceae</taxon>
        <taxon>Weissella</taxon>
    </lineage>
</organism>
<reference evidence="2 3" key="1">
    <citation type="submission" date="2019-08" db="EMBL/GenBank/DDBJ databases">
        <authorList>
            <person name="Chang H.C."/>
            <person name="Mun S.Y."/>
        </authorList>
    </citation>
    <scope>NUCLEOTIDE SEQUENCE [LARGE SCALE GENOMIC DNA]</scope>
    <source>
        <strain evidence="2 3">SK</strain>
    </source>
</reference>
<sequence>MAKEVSITTPYITLGQLLKETSTIGTGGQAKWYLRENEVLVNQEIDMRRGRKLYPGDVVALPNGDRFVINGEGATPKFE</sequence>
<dbReference type="SUPFAM" id="SSF55174">
    <property type="entry name" value="Alpha-L RNA-binding motif"/>
    <property type="match status" value="1"/>
</dbReference>
<dbReference type="NCBIfam" id="TIGR02988">
    <property type="entry name" value="YaaA_near_RecF"/>
    <property type="match status" value="1"/>
</dbReference>
<dbReference type="RefSeq" id="WP_006846209.1">
    <property type="nucleotide sequence ID" value="NZ_CP026847.1"/>
</dbReference>
<dbReference type="InterPro" id="IPR014330">
    <property type="entry name" value="RNA-bd_S4-rel_YaaA"/>
</dbReference>
<dbReference type="PROSITE" id="PS50889">
    <property type="entry name" value="S4"/>
    <property type="match status" value="1"/>
</dbReference>
<dbReference type="OMA" id="WYLRENE"/>
<gene>
    <name evidence="2" type="primary">yaaA</name>
    <name evidence="2" type="ORF">FY536_03930</name>
</gene>
<keyword evidence="3" id="KW-1185">Reference proteome</keyword>
<dbReference type="InterPro" id="IPR036986">
    <property type="entry name" value="S4_RNA-bd_sf"/>
</dbReference>
<dbReference type="Gene3D" id="3.10.290.10">
    <property type="entry name" value="RNA-binding S4 domain"/>
    <property type="match status" value="1"/>
</dbReference>
<name>A0A7H1MLY8_9LACO</name>